<accession>A0AA49GEL1</accession>
<dbReference type="EMBL" id="CP129971">
    <property type="protein sequence ID" value="WKK76268.1"/>
    <property type="molecule type" value="Genomic_DNA"/>
</dbReference>
<dbReference type="Pfam" id="PF11589">
    <property type="entry name" value="DUF3244"/>
    <property type="match status" value="1"/>
</dbReference>
<dbReference type="Proteomes" id="UP001230496">
    <property type="component" value="Chromosome"/>
</dbReference>
<dbReference type="RefSeq" id="WP_308350593.1">
    <property type="nucleotide sequence ID" value="NZ_CP129971.1"/>
</dbReference>
<proteinExistence type="predicted"/>
<dbReference type="KEGG" id="msaa:QYS49_02515"/>
<dbReference type="AlphaFoldDB" id="A0AA49GEL1"/>
<reference evidence="1 2" key="1">
    <citation type="submission" date="2023-08" db="EMBL/GenBank/DDBJ databases">
        <title>Comparative genomics and taxonomic characterization of three novel marine species of genus Marivirga.</title>
        <authorList>
            <person name="Muhammad N."/>
            <person name="Kim S.-G."/>
        </authorList>
    </citation>
    <scope>NUCLEOTIDE SEQUENCE [LARGE SCALE GENOMIC DNA]</scope>
    <source>
        <strain evidence="1 2">BDSF4-3</strain>
    </source>
</reference>
<gene>
    <name evidence="1" type="ORF">QYS49_02515</name>
</gene>
<organism evidence="1 2">
    <name type="scientific">Marivirga salinarum</name>
    <dbReference type="NCBI Taxonomy" id="3059078"/>
    <lineage>
        <taxon>Bacteria</taxon>
        <taxon>Pseudomonadati</taxon>
        <taxon>Bacteroidota</taxon>
        <taxon>Cytophagia</taxon>
        <taxon>Cytophagales</taxon>
        <taxon>Marivirgaceae</taxon>
        <taxon>Marivirga</taxon>
    </lineage>
</organism>
<sequence length="200" mass="22557">MNNLKIQKSVVTAVLVLLPLLSFADGFPFVKLTSKENKMITLRVGSAESDLTNIRIKNQFGQVLYTETVENVNGILKNFDLRHLESGRYNIELENDLNIEILPITITWDSVTVAEDQFNTIHKPFVKLKENGIVDFNYLNLSSNSTSILITNSKGNVIYKENLGSKSGIEKRFDISSLDKGEYQIMVQSGDRNFKHSIAL</sequence>
<dbReference type="Gene3D" id="2.60.40.3080">
    <property type="match status" value="2"/>
</dbReference>
<evidence type="ECO:0000313" key="2">
    <source>
        <dbReference type="Proteomes" id="UP001230496"/>
    </source>
</evidence>
<name>A0AA49GEL1_9BACT</name>
<dbReference type="InterPro" id="IPR021638">
    <property type="entry name" value="DUF3244"/>
</dbReference>
<keyword evidence="2" id="KW-1185">Reference proteome</keyword>
<evidence type="ECO:0000313" key="1">
    <source>
        <dbReference type="EMBL" id="WKK76268.1"/>
    </source>
</evidence>
<protein>
    <submittedName>
        <fullName evidence="1">DUF3244 domain-containing protein</fullName>
    </submittedName>
</protein>